<sequence length="579" mass="68356">MSKFKSYINSKARDENQNLSNDSTTLPPLRHITQIAIEANDDDDDNYDKPPVPPTRHPMVNRLTSSIDESLVNLTLLSQDAEIEQEQTLFDLEQIYFQFRTYIEKYYHQYEHDIKSTYLNYDQHLYELQLKLKQVREKIIQNFTSIQNNKNDNDDCIFDINKYRYLEMLTTQTLNQTMDVQKPLPKYRIKLNNLEQLREIFFIQCEPKSSSSTFEIDNDDLHEETTPTQRSMSIETSTSTNMTDEYDNVPKDNYGRYRVSYQNPVRTLFKNLERWSYPLDAGNYFIPLLTPYRQSSLALYCLDRESFICYNSQSLLLLPTTIKWRGARPSAVYWFDEMNMLFVACRTHIYGCYLDENIHEDQRIQVRIPIEQTATWSDTQGQLCWPKFITCGNGIDRLLYAYWTDILSKHTIPSTTFIYYQIQGNHYSIKSRYFLDGRLRALHSTLSTYRLGLLIEQLQTQCTYLEIRTLEEFSLVAKFELRTTFERFRYGCCLTKLLLNSNSYMLCDHKQKQLWHINGDTGDIKVKHVNESIYSVICLLDGTLAILLGSPMRFDFIHDPNNSGRITNDLFPEQESFEV</sequence>
<protein>
    <submittedName>
        <fullName evidence="2">Uncharacterized protein</fullName>
    </submittedName>
</protein>
<evidence type="ECO:0000313" key="10">
    <source>
        <dbReference type="Proteomes" id="UP000663825"/>
    </source>
</evidence>
<reference evidence="2" key="1">
    <citation type="submission" date="2021-02" db="EMBL/GenBank/DDBJ databases">
        <authorList>
            <person name="Nowell W R."/>
        </authorList>
    </citation>
    <scope>NUCLEOTIDE SEQUENCE</scope>
</reference>
<dbReference type="Proteomes" id="UP000663848">
    <property type="component" value="Unassembled WGS sequence"/>
</dbReference>
<evidence type="ECO:0000313" key="9">
    <source>
        <dbReference type="EMBL" id="CAF4715835.1"/>
    </source>
</evidence>
<dbReference type="EMBL" id="CAJOBR010002972">
    <property type="protein sequence ID" value="CAF4715835.1"/>
    <property type="molecule type" value="Genomic_DNA"/>
</dbReference>
<evidence type="ECO:0000313" key="11">
    <source>
        <dbReference type="Proteomes" id="UP000663873"/>
    </source>
</evidence>
<dbReference type="EMBL" id="CAJOBP010000320">
    <property type="protein sequence ID" value="CAF4161293.1"/>
    <property type="molecule type" value="Genomic_DNA"/>
</dbReference>
<keyword evidence="11" id="KW-1185">Reference proteome</keyword>
<evidence type="ECO:0000313" key="4">
    <source>
        <dbReference type="EMBL" id="CAF3489729.1"/>
    </source>
</evidence>
<evidence type="ECO:0000313" key="6">
    <source>
        <dbReference type="EMBL" id="CAF4161293.1"/>
    </source>
</evidence>
<evidence type="ECO:0000313" key="3">
    <source>
        <dbReference type="EMBL" id="CAF3379449.1"/>
    </source>
</evidence>
<accession>A0A817Y5W7</accession>
<comment type="caution">
    <text evidence="2">The sequence shown here is derived from an EMBL/GenBank/DDBJ whole genome shotgun (WGS) entry which is preliminary data.</text>
</comment>
<dbReference type="EMBL" id="CAJOBO010000985">
    <property type="protein sequence ID" value="CAF4321520.1"/>
    <property type="molecule type" value="Genomic_DNA"/>
</dbReference>
<dbReference type="Proteomes" id="UP000663825">
    <property type="component" value="Unassembled WGS sequence"/>
</dbReference>
<evidence type="ECO:0000313" key="7">
    <source>
        <dbReference type="EMBL" id="CAF4321520.1"/>
    </source>
</evidence>
<dbReference type="Proteomes" id="UP000663862">
    <property type="component" value="Unassembled WGS sequence"/>
</dbReference>
<dbReference type="AlphaFoldDB" id="A0A817Y5W7"/>
<dbReference type="EMBL" id="CAJNXB010004447">
    <property type="protein sequence ID" value="CAF3376451.1"/>
    <property type="molecule type" value="Genomic_DNA"/>
</dbReference>
<gene>
    <name evidence="5" type="ORF">FME351_LOCUS19499</name>
    <name evidence="3" type="ORF">GRG538_LOCUS8055</name>
    <name evidence="7" type="ORF">HFQ381_LOCUS14846</name>
    <name evidence="4" type="ORF">LUA448_LOCUS24579</name>
    <name evidence="9" type="ORF">QYT958_LOCUS18652</name>
    <name evidence="2" type="ORF">TIS948_LOCUS25537</name>
    <name evidence="8" type="ORF">TSG867_LOCUS18269</name>
    <name evidence="6" type="ORF">UJA718_LOCUS4082</name>
</gene>
<dbReference type="EMBL" id="CAJNYD010003257">
    <property type="protein sequence ID" value="CAF3489729.1"/>
    <property type="molecule type" value="Genomic_DNA"/>
</dbReference>
<organism evidence="2 10">
    <name type="scientific">Rotaria socialis</name>
    <dbReference type="NCBI Taxonomy" id="392032"/>
    <lineage>
        <taxon>Eukaryota</taxon>
        <taxon>Metazoa</taxon>
        <taxon>Spiralia</taxon>
        <taxon>Gnathifera</taxon>
        <taxon>Rotifera</taxon>
        <taxon>Eurotatoria</taxon>
        <taxon>Bdelloidea</taxon>
        <taxon>Philodinida</taxon>
        <taxon>Philodinidae</taxon>
        <taxon>Rotaria</taxon>
    </lineage>
</organism>
<dbReference type="OrthoDB" id="9988747at2759"/>
<feature type="region of interest" description="Disordered" evidence="1">
    <location>
        <begin position="221"/>
        <end position="247"/>
    </location>
</feature>
<feature type="region of interest" description="Disordered" evidence="1">
    <location>
        <begin position="1"/>
        <end position="26"/>
    </location>
</feature>
<dbReference type="Proteomes" id="UP000663869">
    <property type="component" value="Unassembled WGS sequence"/>
</dbReference>
<dbReference type="Proteomes" id="UP000663872">
    <property type="component" value="Unassembled WGS sequence"/>
</dbReference>
<evidence type="ECO:0000313" key="5">
    <source>
        <dbReference type="EMBL" id="CAF3551446.1"/>
    </source>
</evidence>
<dbReference type="EMBL" id="CAJNYT010000865">
    <property type="protein sequence ID" value="CAF3379449.1"/>
    <property type="molecule type" value="Genomic_DNA"/>
</dbReference>
<feature type="region of interest" description="Disordered" evidence="1">
    <location>
        <begin position="38"/>
        <end position="59"/>
    </location>
</feature>
<evidence type="ECO:0000256" key="1">
    <source>
        <dbReference type="SAM" id="MobiDB-lite"/>
    </source>
</evidence>
<dbReference type="EMBL" id="CAJOBQ010001210">
    <property type="protein sequence ID" value="CAF4466478.1"/>
    <property type="molecule type" value="Genomic_DNA"/>
</dbReference>
<feature type="compositionally biased region" description="Polar residues" evidence="1">
    <location>
        <begin position="226"/>
        <end position="243"/>
    </location>
</feature>
<evidence type="ECO:0000313" key="8">
    <source>
        <dbReference type="EMBL" id="CAF4466478.1"/>
    </source>
</evidence>
<feature type="compositionally biased region" description="Polar residues" evidence="1">
    <location>
        <begin position="17"/>
        <end position="26"/>
    </location>
</feature>
<dbReference type="EMBL" id="CAJNYU010002424">
    <property type="protein sequence ID" value="CAF3551446.1"/>
    <property type="molecule type" value="Genomic_DNA"/>
</dbReference>
<proteinExistence type="predicted"/>
<dbReference type="Proteomes" id="UP000663833">
    <property type="component" value="Unassembled WGS sequence"/>
</dbReference>
<dbReference type="Proteomes" id="UP000663851">
    <property type="component" value="Unassembled WGS sequence"/>
</dbReference>
<evidence type="ECO:0000313" key="2">
    <source>
        <dbReference type="EMBL" id="CAF3376451.1"/>
    </source>
</evidence>
<name>A0A817Y5W7_9BILA</name>
<dbReference type="Proteomes" id="UP000663873">
    <property type="component" value="Unassembled WGS sequence"/>
</dbReference>